<evidence type="ECO:0000313" key="3">
    <source>
        <dbReference type="EMBL" id="QJA86325.1"/>
    </source>
</evidence>
<organism evidence="1">
    <name type="scientific">viral metagenome</name>
    <dbReference type="NCBI Taxonomy" id="1070528"/>
    <lineage>
        <taxon>unclassified sequences</taxon>
        <taxon>metagenomes</taxon>
        <taxon>organismal metagenomes</taxon>
    </lineage>
</organism>
<name>A0A6H2A0P4_9ZZZZ</name>
<dbReference type="EMBL" id="MT144404">
    <property type="protein sequence ID" value="QJA53221.1"/>
    <property type="molecule type" value="Genomic_DNA"/>
</dbReference>
<proteinExistence type="predicted"/>
<gene>
    <name evidence="2" type="ORF">MM415A01699_0017</name>
    <name evidence="3" type="ORF">MM415B02098_0030</name>
    <name evidence="1" type="ORF">TM448A03325_0006</name>
</gene>
<accession>A0A6H2A0P4</accession>
<protein>
    <submittedName>
        <fullName evidence="1">Uncharacterized protein</fullName>
    </submittedName>
</protein>
<dbReference type="EMBL" id="MT142628">
    <property type="protein sequence ID" value="QJA86325.1"/>
    <property type="molecule type" value="Genomic_DNA"/>
</dbReference>
<sequence>MTSKKEEKAAFEELKKLFPNREVALECKYCNWIPHPVYYAYASGKGEDNAICTISTRHLTPKDAIDDLISQRKEVTKDQNQEAKIINY</sequence>
<evidence type="ECO:0000313" key="2">
    <source>
        <dbReference type="EMBL" id="QJA75827.1"/>
    </source>
</evidence>
<evidence type="ECO:0000313" key="1">
    <source>
        <dbReference type="EMBL" id="QJA53221.1"/>
    </source>
</evidence>
<dbReference type="AlphaFoldDB" id="A0A6H2A0P4"/>
<reference evidence="1" key="1">
    <citation type="submission" date="2020-03" db="EMBL/GenBank/DDBJ databases">
        <title>The deep terrestrial virosphere.</title>
        <authorList>
            <person name="Holmfeldt K."/>
            <person name="Nilsson E."/>
            <person name="Simone D."/>
            <person name="Lopez-Fernandez M."/>
            <person name="Wu X."/>
            <person name="de Brujin I."/>
            <person name="Lundin D."/>
            <person name="Andersson A."/>
            <person name="Bertilsson S."/>
            <person name="Dopson M."/>
        </authorList>
    </citation>
    <scope>NUCLEOTIDE SEQUENCE</scope>
    <source>
        <strain evidence="2">MM415A01699</strain>
        <strain evidence="3">MM415B02098</strain>
        <strain evidence="1">TM448A03325</strain>
    </source>
</reference>
<dbReference type="EMBL" id="MT142187">
    <property type="protein sequence ID" value="QJA75827.1"/>
    <property type="molecule type" value="Genomic_DNA"/>
</dbReference>